<evidence type="ECO:0000313" key="2">
    <source>
        <dbReference type="Proteomes" id="UP000695562"/>
    </source>
</evidence>
<dbReference type="EMBL" id="AJWJ01000336">
    <property type="protein sequence ID" value="KAF2071817.1"/>
    <property type="molecule type" value="Genomic_DNA"/>
</dbReference>
<accession>A0A8J4PPN9</accession>
<dbReference type="AlphaFoldDB" id="A0A8J4PPN9"/>
<evidence type="ECO:0000313" key="1">
    <source>
        <dbReference type="EMBL" id="KAF2071817.1"/>
    </source>
</evidence>
<comment type="caution">
    <text evidence="1">The sequence shown here is derived from an EMBL/GenBank/DDBJ whole genome shotgun (WGS) entry which is preliminary data.</text>
</comment>
<sequence>MTIFENLKKLHYSNNGDVHASVFATNHLSQLNSTTSFNMEARLSVNLMSLGNPGSRIGTGPTNTAPQAWDLYFSRYLQPQQQSWGVGFR</sequence>
<dbReference type="Proteomes" id="UP000695562">
    <property type="component" value="Unassembled WGS sequence"/>
</dbReference>
<proteinExistence type="predicted"/>
<reference evidence="1" key="1">
    <citation type="submission" date="2020-01" db="EMBL/GenBank/DDBJ databases">
        <title>Development of genomics and gene disruption for Polysphondylium violaceum indicates a role for the polyketide synthase stlB in stalk morphogenesis.</title>
        <authorList>
            <person name="Narita B."/>
            <person name="Kawabe Y."/>
            <person name="Kin K."/>
            <person name="Saito T."/>
            <person name="Gibbs R."/>
            <person name="Kuspa A."/>
            <person name="Muzny D."/>
            <person name="Queller D."/>
            <person name="Richards S."/>
            <person name="Strassman J."/>
            <person name="Sucgang R."/>
            <person name="Worley K."/>
            <person name="Schaap P."/>
        </authorList>
    </citation>
    <scope>NUCLEOTIDE SEQUENCE</scope>
    <source>
        <strain evidence="1">QSvi11</strain>
    </source>
</reference>
<name>A0A8J4PPN9_9MYCE</name>
<gene>
    <name evidence="1" type="ORF">CYY_006878</name>
</gene>
<organism evidence="1 2">
    <name type="scientific">Polysphondylium violaceum</name>
    <dbReference type="NCBI Taxonomy" id="133409"/>
    <lineage>
        <taxon>Eukaryota</taxon>
        <taxon>Amoebozoa</taxon>
        <taxon>Evosea</taxon>
        <taxon>Eumycetozoa</taxon>
        <taxon>Dictyostelia</taxon>
        <taxon>Dictyosteliales</taxon>
        <taxon>Dictyosteliaceae</taxon>
        <taxon>Polysphondylium</taxon>
    </lineage>
</organism>
<keyword evidence="2" id="KW-1185">Reference proteome</keyword>
<protein>
    <submittedName>
        <fullName evidence="1">Uncharacterized protein</fullName>
    </submittedName>
</protein>